<evidence type="ECO:0000256" key="11">
    <source>
        <dbReference type="SAM" id="SignalP"/>
    </source>
</evidence>
<dbReference type="PROSITE" id="PS50835">
    <property type="entry name" value="IG_LIKE"/>
    <property type="match status" value="1"/>
</dbReference>
<sequence length="173" mass="19447">MLLPSLLWSITAFICLGWSTAQTVTQSPPAASIQETEAVTLECVYTTSDPYYYLYWYRQSPNGKLIYILLQSSQTSSVRRGRYSVNFHKEAKSISLTISSSRLEDSGMYFCGLRRSHSALIDGKSCTKTSKINKRHLPSPAPPLKQVREEPLLSPRAEVGWKEETLGEHSGRV</sequence>
<dbReference type="OMA" id="YFCAVGE"/>
<keyword evidence="5" id="KW-1064">Adaptive immunity</keyword>
<comment type="subcellular location">
    <subcellularLocation>
        <location evidence="1">Cell membrane</location>
    </subcellularLocation>
</comment>
<dbReference type="InterPro" id="IPR003599">
    <property type="entry name" value="Ig_sub"/>
</dbReference>
<dbReference type="InterPro" id="IPR003598">
    <property type="entry name" value="Ig_sub2"/>
</dbReference>
<evidence type="ECO:0000256" key="1">
    <source>
        <dbReference type="ARBA" id="ARBA00004236"/>
    </source>
</evidence>
<dbReference type="PANTHER" id="PTHR19367">
    <property type="entry name" value="T-CELL RECEPTOR ALPHA CHAIN V REGION"/>
    <property type="match status" value="1"/>
</dbReference>
<evidence type="ECO:0000256" key="4">
    <source>
        <dbReference type="ARBA" id="ARBA00022859"/>
    </source>
</evidence>
<keyword evidence="9" id="KW-0393">Immunoglobulin domain</keyword>
<organism evidence="13 14">
    <name type="scientific">Vombatus ursinus</name>
    <name type="common">Common wombat</name>
    <dbReference type="NCBI Taxonomy" id="29139"/>
    <lineage>
        <taxon>Eukaryota</taxon>
        <taxon>Metazoa</taxon>
        <taxon>Chordata</taxon>
        <taxon>Craniata</taxon>
        <taxon>Vertebrata</taxon>
        <taxon>Euteleostomi</taxon>
        <taxon>Mammalia</taxon>
        <taxon>Metatheria</taxon>
        <taxon>Diprotodontia</taxon>
        <taxon>Vombatidae</taxon>
        <taxon>Vombatus</taxon>
    </lineage>
</organism>
<evidence type="ECO:0000313" key="13">
    <source>
        <dbReference type="Ensembl" id="ENSVURP00010026638.1"/>
    </source>
</evidence>
<dbReference type="STRING" id="29139.ENSVURP00010026638"/>
<evidence type="ECO:0000256" key="8">
    <source>
        <dbReference type="ARBA" id="ARBA00023170"/>
    </source>
</evidence>
<dbReference type="SMART" id="SM00406">
    <property type="entry name" value="IGv"/>
    <property type="match status" value="1"/>
</dbReference>
<evidence type="ECO:0000256" key="6">
    <source>
        <dbReference type="ARBA" id="ARBA00023136"/>
    </source>
</evidence>
<feature type="chain" id="PRO_5021491916" description="Ig-like domain-containing protein" evidence="11">
    <location>
        <begin position="22"/>
        <end position="173"/>
    </location>
</feature>
<reference evidence="13" key="3">
    <citation type="submission" date="2025-09" db="UniProtKB">
        <authorList>
            <consortium name="Ensembl"/>
        </authorList>
    </citation>
    <scope>IDENTIFICATION</scope>
</reference>
<dbReference type="InterPro" id="IPR013106">
    <property type="entry name" value="Ig_V-set"/>
</dbReference>
<dbReference type="PANTHER" id="PTHR19367:SF45">
    <property type="entry name" value="IG-LIKE DOMAIN-CONTAINING PROTEIN"/>
    <property type="match status" value="1"/>
</dbReference>
<feature type="signal peptide" evidence="11">
    <location>
        <begin position="1"/>
        <end position="21"/>
    </location>
</feature>
<evidence type="ECO:0000256" key="9">
    <source>
        <dbReference type="ARBA" id="ARBA00023319"/>
    </source>
</evidence>
<reference evidence="13" key="2">
    <citation type="submission" date="2025-08" db="UniProtKB">
        <authorList>
            <consortium name="Ensembl"/>
        </authorList>
    </citation>
    <scope>IDENTIFICATION</scope>
</reference>
<dbReference type="Pfam" id="PF07686">
    <property type="entry name" value="V-set"/>
    <property type="match status" value="1"/>
</dbReference>
<dbReference type="Gene3D" id="2.60.40.10">
    <property type="entry name" value="Immunoglobulins"/>
    <property type="match status" value="1"/>
</dbReference>
<dbReference type="InterPro" id="IPR036179">
    <property type="entry name" value="Ig-like_dom_sf"/>
</dbReference>
<keyword evidence="8" id="KW-0675">Receptor</keyword>
<proteinExistence type="predicted"/>
<dbReference type="AlphaFoldDB" id="A0A4X2LRF9"/>
<keyword evidence="10" id="KW-1279">T cell receptor</keyword>
<dbReference type="SUPFAM" id="SSF48726">
    <property type="entry name" value="Immunoglobulin"/>
    <property type="match status" value="1"/>
</dbReference>
<keyword evidence="14" id="KW-1185">Reference proteome</keyword>
<dbReference type="InterPro" id="IPR051287">
    <property type="entry name" value="TCR_variable_region"/>
</dbReference>
<evidence type="ECO:0000256" key="10">
    <source>
        <dbReference type="ARBA" id="ARBA00043266"/>
    </source>
</evidence>
<name>A0A4X2LRF9_VOMUR</name>
<dbReference type="Ensembl" id="ENSVURT00010030340.1">
    <property type="protein sequence ID" value="ENSVURP00010026638.1"/>
    <property type="gene ID" value="ENSVURG00010020391.1"/>
</dbReference>
<dbReference type="FunFam" id="2.60.40.10:FF:000878">
    <property type="entry name" value="T cell receptor alpha variable 38-1"/>
    <property type="match status" value="1"/>
</dbReference>
<dbReference type="SMART" id="SM00409">
    <property type="entry name" value="IG"/>
    <property type="match status" value="1"/>
</dbReference>
<keyword evidence="7" id="KW-1015">Disulfide bond</keyword>
<evidence type="ECO:0000259" key="12">
    <source>
        <dbReference type="PROSITE" id="PS50835"/>
    </source>
</evidence>
<dbReference type="GO" id="GO:0042101">
    <property type="term" value="C:T cell receptor complex"/>
    <property type="evidence" value="ECO:0007669"/>
    <property type="project" value="UniProtKB-KW"/>
</dbReference>
<accession>A0A4X2LRF9</accession>
<keyword evidence="2" id="KW-1003">Cell membrane</keyword>
<evidence type="ECO:0000256" key="2">
    <source>
        <dbReference type="ARBA" id="ARBA00022475"/>
    </source>
</evidence>
<dbReference type="SMART" id="SM00408">
    <property type="entry name" value="IGc2"/>
    <property type="match status" value="1"/>
</dbReference>
<keyword evidence="4" id="KW-0391">Immunity</keyword>
<dbReference type="Proteomes" id="UP000314987">
    <property type="component" value="Unassembled WGS sequence"/>
</dbReference>
<evidence type="ECO:0000313" key="14">
    <source>
        <dbReference type="Proteomes" id="UP000314987"/>
    </source>
</evidence>
<evidence type="ECO:0000256" key="7">
    <source>
        <dbReference type="ARBA" id="ARBA00023157"/>
    </source>
</evidence>
<evidence type="ECO:0000256" key="5">
    <source>
        <dbReference type="ARBA" id="ARBA00023130"/>
    </source>
</evidence>
<evidence type="ECO:0000256" key="3">
    <source>
        <dbReference type="ARBA" id="ARBA00022729"/>
    </source>
</evidence>
<dbReference type="InterPro" id="IPR013783">
    <property type="entry name" value="Ig-like_fold"/>
</dbReference>
<keyword evidence="3 11" id="KW-0732">Signal</keyword>
<reference evidence="14" key="1">
    <citation type="submission" date="2018-12" db="EMBL/GenBank/DDBJ databases">
        <authorList>
            <person name="Yazar S."/>
        </authorList>
    </citation>
    <scope>NUCLEOTIDE SEQUENCE [LARGE SCALE GENOMIC DNA]</scope>
</reference>
<keyword evidence="6" id="KW-0472">Membrane</keyword>
<protein>
    <recommendedName>
        <fullName evidence="12">Ig-like domain-containing protein</fullName>
    </recommendedName>
</protein>
<dbReference type="GeneTree" id="ENSGT00940000163507"/>
<dbReference type="GO" id="GO:0002250">
    <property type="term" value="P:adaptive immune response"/>
    <property type="evidence" value="ECO:0007669"/>
    <property type="project" value="UniProtKB-KW"/>
</dbReference>
<feature type="domain" description="Ig-like" evidence="12">
    <location>
        <begin position="22"/>
        <end position="127"/>
    </location>
</feature>
<dbReference type="InterPro" id="IPR007110">
    <property type="entry name" value="Ig-like_dom"/>
</dbReference>